<dbReference type="EMBL" id="WTXG01000060">
    <property type="protein sequence ID" value="KAI0295345.1"/>
    <property type="molecule type" value="Genomic_DNA"/>
</dbReference>
<dbReference type="GO" id="GO:0005615">
    <property type="term" value="C:extracellular space"/>
    <property type="evidence" value="ECO:0007669"/>
    <property type="project" value="TreeGrafter"/>
</dbReference>
<keyword evidence="8" id="KW-1185">Reference proteome</keyword>
<dbReference type="Proteomes" id="UP001203297">
    <property type="component" value="Unassembled WGS sequence"/>
</dbReference>
<evidence type="ECO:0000256" key="1">
    <source>
        <dbReference type="ARBA" id="ARBA00011073"/>
    </source>
</evidence>
<dbReference type="AlphaFoldDB" id="A0AAD4QKX3"/>
<sequence>MYAGKFTENVIERIREMPEVNYVERDQIIRTQNIQEPAPWGLARISHRPKLTHGTFTKYEHQPSGGEGVDVYVIDTGINIHHKDFEGRRIVREIGSRDSGAPKEVFSGLDVWDCSQDNPEKGGTTSLIVIPKDTRARV</sequence>
<dbReference type="GO" id="GO:0004252">
    <property type="term" value="F:serine-type endopeptidase activity"/>
    <property type="evidence" value="ECO:0007669"/>
    <property type="project" value="InterPro"/>
</dbReference>
<dbReference type="PANTHER" id="PTHR43806:SF11">
    <property type="entry name" value="CEREVISIN-RELATED"/>
    <property type="match status" value="1"/>
</dbReference>
<keyword evidence="2" id="KW-0645">Protease</keyword>
<name>A0AAD4QKX3_9AGAM</name>
<evidence type="ECO:0000313" key="7">
    <source>
        <dbReference type="EMBL" id="KAI0295345.1"/>
    </source>
</evidence>
<evidence type="ECO:0000256" key="3">
    <source>
        <dbReference type="ARBA" id="ARBA00022801"/>
    </source>
</evidence>
<comment type="caution">
    <text evidence="7">The sequence shown here is derived from an EMBL/GenBank/DDBJ whole genome shotgun (WGS) entry which is preliminary data.</text>
</comment>
<proteinExistence type="inferred from homology"/>
<evidence type="ECO:0000256" key="5">
    <source>
        <dbReference type="PROSITE-ProRule" id="PRU01240"/>
    </source>
</evidence>
<feature type="domain" description="Inhibitor I9" evidence="6">
    <location>
        <begin position="2"/>
        <end position="31"/>
    </location>
</feature>
<evidence type="ECO:0000256" key="4">
    <source>
        <dbReference type="ARBA" id="ARBA00022825"/>
    </source>
</evidence>
<dbReference type="SUPFAM" id="SSF52743">
    <property type="entry name" value="Subtilisin-like"/>
    <property type="match status" value="1"/>
</dbReference>
<dbReference type="PROSITE" id="PS00136">
    <property type="entry name" value="SUBTILASE_ASP"/>
    <property type="match status" value="1"/>
</dbReference>
<dbReference type="Gene3D" id="3.40.50.200">
    <property type="entry name" value="Peptidase S8/S53 domain"/>
    <property type="match status" value="1"/>
</dbReference>
<keyword evidence="4" id="KW-0720">Serine protease</keyword>
<gene>
    <name evidence="7" type="ORF">B0F90DRAFT_1820618</name>
</gene>
<organism evidence="7 8">
    <name type="scientific">Multifurca ochricompacta</name>
    <dbReference type="NCBI Taxonomy" id="376703"/>
    <lineage>
        <taxon>Eukaryota</taxon>
        <taxon>Fungi</taxon>
        <taxon>Dikarya</taxon>
        <taxon>Basidiomycota</taxon>
        <taxon>Agaricomycotina</taxon>
        <taxon>Agaricomycetes</taxon>
        <taxon>Russulales</taxon>
        <taxon>Russulaceae</taxon>
        <taxon>Multifurca</taxon>
    </lineage>
</organism>
<dbReference type="InterPro" id="IPR050131">
    <property type="entry name" value="Peptidase_S8_subtilisin-like"/>
</dbReference>
<dbReference type="InterPro" id="IPR010259">
    <property type="entry name" value="S8pro/Inhibitor_I9"/>
</dbReference>
<dbReference type="PROSITE" id="PS51892">
    <property type="entry name" value="SUBTILASE"/>
    <property type="match status" value="1"/>
</dbReference>
<dbReference type="InterPro" id="IPR036852">
    <property type="entry name" value="Peptidase_S8/S53_dom_sf"/>
</dbReference>
<dbReference type="PANTHER" id="PTHR43806">
    <property type="entry name" value="PEPTIDASE S8"/>
    <property type="match status" value="1"/>
</dbReference>
<accession>A0AAD4QKX3</accession>
<dbReference type="Pfam" id="PF05922">
    <property type="entry name" value="Inhibitor_I9"/>
    <property type="match status" value="1"/>
</dbReference>
<protein>
    <recommendedName>
        <fullName evidence="6">Inhibitor I9 domain-containing protein</fullName>
    </recommendedName>
</protein>
<evidence type="ECO:0000259" key="6">
    <source>
        <dbReference type="Pfam" id="PF05922"/>
    </source>
</evidence>
<evidence type="ECO:0000256" key="2">
    <source>
        <dbReference type="ARBA" id="ARBA00022670"/>
    </source>
</evidence>
<keyword evidence="3" id="KW-0378">Hydrolase</keyword>
<dbReference type="GO" id="GO:0006508">
    <property type="term" value="P:proteolysis"/>
    <property type="evidence" value="ECO:0007669"/>
    <property type="project" value="UniProtKB-KW"/>
</dbReference>
<evidence type="ECO:0000313" key="8">
    <source>
        <dbReference type="Proteomes" id="UP001203297"/>
    </source>
</evidence>
<comment type="similarity">
    <text evidence="1 5">Belongs to the peptidase S8 family.</text>
</comment>
<dbReference type="InterPro" id="IPR023827">
    <property type="entry name" value="Peptidase_S8_Asp-AS"/>
</dbReference>
<reference evidence="7" key="1">
    <citation type="journal article" date="2022" name="New Phytol.">
        <title>Evolutionary transition to the ectomycorrhizal habit in the genomes of a hyperdiverse lineage of mushroom-forming fungi.</title>
        <authorList>
            <person name="Looney B."/>
            <person name="Miyauchi S."/>
            <person name="Morin E."/>
            <person name="Drula E."/>
            <person name="Courty P.E."/>
            <person name="Kohler A."/>
            <person name="Kuo A."/>
            <person name="LaButti K."/>
            <person name="Pangilinan J."/>
            <person name="Lipzen A."/>
            <person name="Riley R."/>
            <person name="Andreopoulos W."/>
            <person name="He G."/>
            <person name="Johnson J."/>
            <person name="Nolan M."/>
            <person name="Tritt A."/>
            <person name="Barry K.W."/>
            <person name="Grigoriev I.V."/>
            <person name="Nagy L.G."/>
            <person name="Hibbett D."/>
            <person name="Henrissat B."/>
            <person name="Matheny P.B."/>
            <person name="Labbe J."/>
            <person name="Martin F.M."/>
        </authorList>
    </citation>
    <scope>NUCLEOTIDE SEQUENCE</scope>
    <source>
        <strain evidence="7">BPL690</strain>
    </source>
</reference>
<comment type="caution">
    <text evidence="5">Lacks conserved residue(s) required for the propagation of feature annotation.</text>
</comment>